<dbReference type="EMBL" id="CAADIL010000003">
    <property type="protein sequence ID" value="VFR61476.1"/>
    <property type="molecule type" value="Genomic_DNA"/>
</dbReference>
<gene>
    <name evidence="1" type="ORF">ANDA3_1182</name>
    <name evidence="2" type="ORF">DAR2_1052</name>
    <name evidence="3" type="ORF">DAR3_1049</name>
</gene>
<dbReference type="EMBL" id="CAADIJ010000028">
    <property type="protein sequence ID" value="VFR87770.1"/>
    <property type="molecule type" value="Genomic_DNA"/>
</dbReference>
<reference evidence="2" key="1">
    <citation type="submission" date="2019-03" db="EMBL/GenBank/DDBJ databases">
        <authorList>
            <person name="Danneels B."/>
        </authorList>
    </citation>
    <scope>NUCLEOTIDE SEQUENCE</scope>
</reference>
<evidence type="ECO:0000313" key="3">
    <source>
        <dbReference type="EMBL" id="VFR87770.1"/>
    </source>
</evidence>
<name>A0A484SFY9_9ZZZZ</name>
<dbReference type="AlphaFoldDB" id="A0A484SFY9"/>
<evidence type="ECO:0000313" key="1">
    <source>
        <dbReference type="EMBL" id="VFR23662.1"/>
    </source>
</evidence>
<organism evidence="2">
    <name type="scientific">plant metagenome</name>
    <dbReference type="NCBI Taxonomy" id="1297885"/>
    <lineage>
        <taxon>unclassified sequences</taxon>
        <taxon>metagenomes</taxon>
        <taxon>organismal metagenomes</taxon>
    </lineage>
</organism>
<evidence type="ECO:0000313" key="2">
    <source>
        <dbReference type="EMBL" id="VFR61476.1"/>
    </source>
</evidence>
<proteinExistence type="predicted"/>
<protein>
    <submittedName>
        <fullName evidence="2">Uncharacterized protein</fullName>
    </submittedName>
</protein>
<dbReference type="EMBL" id="CAADIC010000003">
    <property type="protein sequence ID" value="VFR23662.1"/>
    <property type="molecule type" value="Genomic_DNA"/>
</dbReference>
<sequence length="70" mass="7582">MSQAVCQTDAQSAMKPLRSRLHPILGTLYEGDDSTCFFSEHLACPGQSDTPFGAVEQLNPKLMLQIPDGS</sequence>
<accession>A0A484SFY9</accession>